<name>A0A2K3KF34_TRIPR</name>
<sequence>MLFSHELEMLEMPTKVAPSTDGLGWKVNVVHGIHNHGLPDQYHGHPRKARLTADENKRVEDLTKRRVAPRHIVLDLKDQNPESVVDVNQIYRKRHVK</sequence>
<dbReference type="EMBL" id="ASHM01094203">
    <property type="protein sequence ID" value="PNX64900.1"/>
    <property type="molecule type" value="Genomic_DNA"/>
</dbReference>
<organism evidence="1 2">
    <name type="scientific">Trifolium pratense</name>
    <name type="common">Red clover</name>
    <dbReference type="NCBI Taxonomy" id="57577"/>
    <lineage>
        <taxon>Eukaryota</taxon>
        <taxon>Viridiplantae</taxon>
        <taxon>Streptophyta</taxon>
        <taxon>Embryophyta</taxon>
        <taxon>Tracheophyta</taxon>
        <taxon>Spermatophyta</taxon>
        <taxon>Magnoliopsida</taxon>
        <taxon>eudicotyledons</taxon>
        <taxon>Gunneridae</taxon>
        <taxon>Pentapetalae</taxon>
        <taxon>rosids</taxon>
        <taxon>fabids</taxon>
        <taxon>Fabales</taxon>
        <taxon>Fabaceae</taxon>
        <taxon>Papilionoideae</taxon>
        <taxon>50 kb inversion clade</taxon>
        <taxon>NPAAA clade</taxon>
        <taxon>Hologalegina</taxon>
        <taxon>IRL clade</taxon>
        <taxon>Trifolieae</taxon>
        <taxon>Trifolium</taxon>
    </lineage>
</organism>
<dbReference type="AlphaFoldDB" id="A0A2K3KF34"/>
<comment type="caution">
    <text evidence="1">The sequence shown here is derived from an EMBL/GenBank/DDBJ whole genome shotgun (WGS) entry which is preliminary data.</text>
</comment>
<gene>
    <name evidence="1" type="ORF">L195_g054260</name>
</gene>
<protein>
    <submittedName>
        <fullName evidence="1">F-box/RNI/FBD-like domain protein</fullName>
    </submittedName>
</protein>
<evidence type="ECO:0000313" key="2">
    <source>
        <dbReference type="Proteomes" id="UP000236291"/>
    </source>
</evidence>
<reference evidence="1 2" key="1">
    <citation type="journal article" date="2014" name="Am. J. Bot.">
        <title>Genome assembly and annotation for red clover (Trifolium pratense; Fabaceae).</title>
        <authorList>
            <person name="Istvanek J."/>
            <person name="Jaros M."/>
            <person name="Krenek A."/>
            <person name="Repkova J."/>
        </authorList>
    </citation>
    <scope>NUCLEOTIDE SEQUENCE [LARGE SCALE GENOMIC DNA]</scope>
    <source>
        <strain evidence="2">cv. Tatra</strain>
        <tissue evidence="1">Young leaves</tissue>
    </source>
</reference>
<accession>A0A2K3KF34</accession>
<proteinExistence type="predicted"/>
<dbReference type="Proteomes" id="UP000236291">
    <property type="component" value="Unassembled WGS sequence"/>
</dbReference>
<evidence type="ECO:0000313" key="1">
    <source>
        <dbReference type="EMBL" id="PNX64900.1"/>
    </source>
</evidence>
<reference evidence="1 2" key="2">
    <citation type="journal article" date="2017" name="Front. Plant Sci.">
        <title>Gene Classification and Mining of Molecular Markers Useful in Red Clover (Trifolium pratense) Breeding.</title>
        <authorList>
            <person name="Istvanek J."/>
            <person name="Dluhosova J."/>
            <person name="Dluhos P."/>
            <person name="Patkova L."/>
            <person name="Nedelnik J."/>
            <person name="Repkova J."/>
        </authorList>
    </citation>
    <scope>NUCLEOTIDE SEQUENCE [LARGE SCALE GENOMIC DNA]</scope>
    <source>
        <strain evidence="2">cv. Tatra</strain>
        <tissue evidence="1">Young leaves</tissue>
    </source>
</reference>